<reference evidence="1" key="3">
    <citation type="submission" date="2015-04" db="UniProtKB">
        <authorList>
            <consortium name="EnsemblPlants"/>
        </authorList>
    </citation>
    <scope>IDENTIFICATION</scope>
</reference>
<keyword evidence="2" id="KW-1185">Reference proteome</keyword>
<reference evidence="1 2" key="1">
    <citation type="submission" date="2012-08" db="EMBL/GenBank/DDBJ databases">
        <title>Oryza genome evolution.</title>
        <authorList>
            <person name="Wing R.A."/>
        </authorList>
    </citation>
    <scope>NUCLEOTIDE SEQUENCE</scope>
</reference>
<dbReference type="HOGENOM" id="CLU_1055069_0_0_1"/>
<dbReference type="Proteomes" id="UP000032180">
    <property type="component" value="Chromosome 11"/>
</dbReference>
<dbReference type="Gramene" id="LPERR11G19580.1">
    <property type="protein sequence ID" value="LPERR11G19580.1"/>
    <property type="gene ID" value="LPERR11G19580"/>
</dbReference>
<accession>A0A0D9XVF9</accession>
<proteinExistence type="predicted"/>
<protein>
    <submittedName>
        <fullName evidence="1">Uncharacterized protein</fullName>
    </submittedName>
</protein>
<name>A0A0D9XVF9_9ORYZ</name>
<organism evidence="1 2">
    <name type="scientific">Leersia perrieri</name>
    <dbReference type="NCBI Taxonomy" id="77586"/>
    <lineage>
        <taxon>Eukaryota</taxon>
        <taxon>Viridiplantae</taxon>
        <taxon>Streptophyta</taxon>
        <taxon>Embryophyta</taxon>
        <taxon>Tracheophyta</taxon>
        <taxon>Spermatophyta</taxon>
        <taxon>Magnoliopsida</taxon>
        <taxon>Liliopsida</taxon>
        <taxon>Poales</taxon>
        <taxon>Poaceae</taxon>
        <taxon>BOP clade</taxon>
        <taxon>Oryzoideae</taxon>
        <taxon>Oryzeae</taxon>
        <taxon>Oryzinae</taxon>
        <taxon>Leersia</taxon>
    </lineage>
</organism>
<dbReference type="EnsemblPlants" id="LPERR11G19580.1">
    <property type="protein sequence ID" value="LPERR11G19580.1"/>
    <property type="gene ID" value="LPERR11G19580"/>
</dbReference>
<sequence>MGRSSFQCLKLLRFFAPFVPKISFSDNAMPELEMIEMRLREVHLKVNSGSADDETTKLLVNDLKDNTEIPKRPPVAVVPNLVPISIVINQIFYFEWLEIVEIFITKEFVTDEAELGKRLLIKWDEFYLQRQFWIGLEVGSLAGEVTSMASRRWPVAASLFSWVSSYRTQRPTAMVVGVFMTLEVRMTLHVAIMVSRGVMVDECDYTCVQASPPNLLLTGENDSLFYNDAYQGIISLNDINDLMSKIYQGLVKASDLKQCPPNSD</sequence>
<dbReference type="AlphaFoldDB" id="A0A0D9XVF9"/>
<reference evidence="2" key="2">
    <citation type="submission" date="2013-12" db="EMBL/GenBank/DDBJ databases">
        <authorList>
            <person name="Yu Y."/>
            <person name="Lee S."/>
            <person name="de Baynast K."/>
            <person name="Wissotski M."/>
            <person name="Liu L."/>
            <person name="Talag J."/>
            <person name="Goicoechea J."/>
            <person name="Angelova A."/>
            <person name="Jetty R."/>
            <person name="Kudrna D."/>
            <person name="Golser W."/>
            <person name="Rivera L."/>
            <person name="Zhang J."/>
            <person name="Wing R."/>
        </authorList>
    </citation>
    <scope>NUCLEOTIDE SEQUENCE</scope>
</reference>
<evidence type="ECO:0000313" key="1">
    <source>
        <dbReference type="EnsemblPlants" id="LPERR11G19580.1"/>
    </source>
</evidence>
<evidence type="ECO:0000313" key="2">
    <source>
        <dbReference type="Proteomes" id="UP000032180"/>
    </source>
</evidence>